<reference evidence="1" key="1">
    <citation type="journal article" date="2020" name="mSystems">
        <title>Genome- and Community-Level Interaction Insights into Carbon Utilization and Element Cycling Functions of Hydrothermarchaeota in Hydrothermal Sediment.</title>
        <authorList>
            <person name="Zhou Z."/>
            <person name="Liu Y."/>
            <person name="Xu W."/>
            <person name="Pan J."/>
            <person name="Luo Z.H."/>
            <person name="Li M."/>
        </authorList>
    </citation>
    <scope>NUCLEOTIDE SEQUENCE [LARGE SCALE GENOMIC DNA]</scope>
    <source>
        <strain evidence="1">HyVt-493</strain>
    </source>
</reference>
<dbReference type="Proteomes" id="UP000885750">
    <property type="component" value="Unassembled WGS sequence"/>
</dbReference>
<name>A0A7V2SXY2_LEUMU</name>
<evidence type="ECO:0008006" key="2">
    <source>
        <dbReference type="Google" id="ProtNLM"/>
    </source>
</evidence>
<dbReference type="AlphaFoldDB" id="A0A7V2SXY2"/>
<protein>
    <recommendedName>
        <fullName evidence="2">Polysaccharide deacetylase</fullName>
    </recommendedName>
</protein>
<accession>A0A7V2SXY2</accession>
<gene>
    <name evidence="1" type="ORF">ENJ51_01805</name>
</gene>
<dbReference type="InterPro" id="IPR011330">
    <property type="entry name" value="Glyco_hydro/deAcase_b/a-brl"/>
</dbReference>
<dbReference type="EMBL" id="DRMS01000070">
    <property type="protein sequence ID" value="HFC91527.1"/>
    <property type="molecule type" value="Genomic_DNA"/>
</dbReference>
<proteinExistence type="predicted"/>
<dbReference type="SUPFAM" id="SSF88713">
    <property type="entry name" value="Glycoside hydrolase/deacetylase"/>
    <property type="match status" value="1"/>
</dbReference>
<evidence type="ECO:0000313" key="1">
    <source>
        <dbReference type="EMBL" id="HFC91527.1"/>
    </source>
</evidence>
<comment type="caution">
    <text evidence="1">The sequence shown here is derived from an EMBL/GenBank/DDBJ whole genome shotgun (WGS) entry which is preliminary data.</text>
</comment>
<sequence>MATYQLSSIQKTYKFSANPPVLDKVVFTIDHIHAGDHHLSSTYEVVKFLTDHGIPITVFIQATNPSNDYEFDRSNARLIYNLAPHLVTLGVHPLPKGHSQAQQRDTLNIINRIIQDITRKRPITLSYHGSGAGPMLGISFPGIQFARGIHHTWAVNSDNRLDTPVMPLVSVSRAYEYIHERNNARLSATLFVHSTELRHGSRQRRVFDTLVRDVIQHRLQALPYLQAMQQDFRSDGATAVTTQPTEIGVMRLSALTKQGKRPIPVNLSIKQRDGNYSTSASNTTSRQFSLPVGKYRVSAKIGQTTETKDLSLNATQGIHHIFLMPV</sequence>
<organism evidence="1">
    <name type="scientific">Leucothrix mucor</name>
    <dbReference type="NCBI Taxonomy" id="45248"/>
    <lineage>
        <taxon>Bacteria</taxon>
        <taxon>Pseudomonadati</taxon>
        <taxon>Pseudomonadota</taxon>
        <taxon>Gammaproteobacteria</taxon>
        <taxon>Thiotrichales</taxon>
        <taxon>Thiotrichaceae</taxon>
        <taxon>Leucothrix</taxon>
    </lineage>
</organism>
<dbReference type="GO" id="GO:0005975">
    <property type="term" value="P:carbohydrate metabolic process"/>
    <property type="evidence" value="ECO:0007669"/>
    <property type="project" value="InterPro"/>
</dbReference>